<reference evidence="11" key="1">
    <citation type="submission" date="2021-08" db="EMBL/GenBank/DDBJ databases">
        <authorList>
            <person name="Sakaguchi M."/>
            <person name="Kikuchi T."/>
            <person name="Urbanczyk H."/>
        </authorList>
    </citation>
    <scope>NUCLEOTIDE SEQUENCE</scope>
    <source>
        <strain evidence="11">020920N</strain>
    </source>
</reference>
<dbReference type="EC" id="1.5.1.3" evidence="3 8"/>
<comment type="similarity">
    <text evidence="2 8 9">Belongs to the dihydrofolate reductase family.</text>
</comment>
<evidence type="ECO:0000256" key="7">
    <source>
        <dbReference type="ARBA" id="ARBA00025067"/>
    </source>
</evidence>
<dbReference type="InterPro" id="IPR017925">
    <property type="entry name" value="DHFR_CS"/>
</dbReference>
<dbReference type="Proteomes" id="UP001056255">
    <property type="component" value="Chromosome I"/>
</dbReference>
<proteinExistence type="inferred from homology"/>
<dbReference type="NCBIfam" id="NF008037">
    <property type="entry name" value="PRK10769.1"/>
    <property type="match status" value="1"/>
</dbReference>
<evidence type="ECO:0000256" key="1">
    <source>
        <dbReference type="ARBA" id="ARBA00004903"/>
    </source>
</evidence>
<keyword evidence="4 8" id="KW-0554">One-carbon metabolism</keyword>
<keyword evidence="5 8" id="KW-0521">NADP</keyword>
<evidence type="ECO:0000256" key="8">
    <source>
        <dbReference type="PIRNR" id="PIRNR000194"/>
    </source>
</evidence>
<evidence type="ECO:0000256" key="5">
    <source>
        <dbReference type="ARBA" id="ARBA00022857"/>
    </source>
</evidence>
<evidence type="ECO:0000313" key="11">
    <source>
        <dbReference type="EMBL" id="USH02170.1"/>
    </source>
</evidence>
<dbReference type="PIRSF" id="PIRSF000194">
    <property type="entry name" value="DHFR"/>
    <property type="match status" value="1"/>
</dbReference>
<dbReference type="Gene3D" id="3.40.430.10">
    <property type="entry name" value="Dihydrofolate Reductase, subunit A"/>
    <property type="match status" value="1"/>
</dbReference>
<gene>
    <name evidence="11" type="primary">folA</name>
    <name evidence="11" type="ORF">K6Q96_15070</name>
</gene>
<dbReference type="PRINTS" id="PR00070">
    <property type="entry name" value="DHFR"/>
</dbReference>
<name>A0ABY4WT00_9GAMM</name>
<comment type="catalytic activity">
    <reaction evidence="8">
        <text>(6S)-5,6,7,8-tetrahydrofolate + NADP(+) = 7,8-dihydrofolate + NADPH + H(+)</text>
        <dbReference type="Rhea" id="RHEA:15009"/>
        <dbReference type="ChEBI" id="CHEBI:15378"/>
        <dbReference type="ChEBI" id="CHEBI:57451"/>
        <dbReference type="ChEBI" id="CHEBI:57453"/>
        <dbReference type="ChEBI" id="CHEBI:57783"/>
        <dbReference type="ChEBI" id="CHEBI:58349"/>
        <dbReference type="EC" id="1.5.1.3"/>
    </reaction>
</comment>
<feature type="domain" description="DHFR" evidence="10">
    <location>
        <begin position="2"/>
        <end position="159"/>
    </location>
</feature>
<evidence type="ECO:0000256" key="4">
    <source>
        <dbReference type="ARBA" id="ARBA00022563"/>
    </source>
</evidence>
<dbReference type="InterPro" id="IPR001796">
    <property type="entry name" value="DHFR_dom"/>
</dbReference>
<evidence type="ECO:0000259" key="10">
    <source>
        <dbReference type="PROSITE" id="PS51330"/>
    </source>
</evidence>
<keyword evidence="12" id="KW-1185">Reference proteome</keyword>
<dbReference type="PROSITE" id="PS51330">
    <property type="entry name" value="DHFR_2"/>
    <property type="match status" value="1"/>
</dbReference>
<sequence>MKISMIAAMAKGRVIGKDNAMPWYLPADFTWFKQNTLGKPIIMGRKTYESIGRPLPGRRNIVISRNENWSAEGVESTTSIDEAIARVGDVEEAVIIGGGAIYEASMPRADKLCLTFINAEIDGDTCFPDWGEGWSETHRESYQADEKNCYDMEFVVLERT</sequence>
<dbReference type="CDD" id="cd00209">
    <property type="entry name" value="DHFR"/>
    <property type="match status" value="1"/>
</dbReference>
<accession>A0ABY4WT00</accession>
<dbReference type="PANTHER" id="PTHR48069:SF3">
    <property type="entry name" value="DIHYDROFOLATE REDUCTASE"/>
    <property type="match status" value="1"/>
</dbReference>
<organism evidence="11 12">
    <name type="scientific">Grimontia kaedaensis</name>
    <dbReference type="NCBI Taxonomy" id="2872157"/>
    <lineage>
        <taxon>Bacteria</taxon>
        <taxon>Pseudomonadati</taxon>
        <taxon>Pseudomonadota</taxon>
        <taxon>Gammaproteobacteria</taxon>
        <taxon>Vibrionales</taxon>
        <taxon>Vibrionaceae</taxon>
        <taxon>Grimontia</taxon>
    </lineage>
</organism>
<evidence type="ECO:0000256" key="9">
    <source>
        <dbReference type="RuleBase" id="RU004474"/>
    </source>
</evidence>
<dbReference type="SUPFAM" id="SSF53597">
    <property type="entry name" value="Dihydrofolate reductase-like"/>
    <property type="match status" value="1"/>
</dbReference>
<dbReference type="PROSITE" id="PS00075">
    <property type="entry name" value="DHFR_1"/>
    <property type="match status" value="1"/>
</dbReference>
<evidence type="ECO:0000256" key="2">
    <source>
        <dbReference type="ARBA" id="ARBA00009539"/>
    </source>
</evidence>
<comment type="function">
    <text evidence="7 8">Key enzyme in folate metabolism. Catalyzes an essential reaction for de novo glycine and purine synthesis, and for DNA precursor synthesis.</text>
</comment>
<comment type="pathway">
    <text evidence="1 8">Cofactor biosynthesis; tetrahydrofolate biosynthesis; 5,6,7,8-tetrahydrofolate from 7,8-dihydrofolate: step 1/1.</text>
</comment>
<keyword evidence="6 8" id="KW-0560">Oxidoreductase</keyword>
<evidence type="ECO:0000313" key="12">
    <source>
        <dbReference type="Proteomes" id="UP001056255"/>
    </source>
</evidence>
<dbReference type="Pfam" id="PF00186">
    <property type="entry name" value="DHFR_1"/>
    <property type="match status" value="1"/>
</dbReference>
<dbReference type="InterPro" id="IPR012259">
    <property type="entry name" value="DHFR"/>
</dbReference>
<dbReference type="EMBL" id="CP082275">
    <property type="protein sequence ID" value="USH02170.1"/>
    <property type="molecule type" value="Genomic_DNA"/>
</dbReference>
<dbReference type="RefSeq" id="WP_251876692.1">
    <property type="nucleotide sequence ID" value="NZ_CP082275.1"/>
</dbReference>
<dbReference type="PANTHER" id="PTHR48069">
    <property type="entry name" value="DIHYDROFOLATE REDUCTASE"/>
    <property type="match status" value="1"/>
</dbReference>
<protein>
    <recommendedName>
        <fullName evidence="3 8">Dihydrofolate reductase</fullName>
        <ecNumber evidence="3 8">1.5.1.3</ecNumber>
    </recommendedName>
</protein>
<dbReference type="InterPro" id="IPR024072">
    <property type="entry name" value="DHFR-like_dom_sf"/>
</dbReference>
<evidence type="ECO:0000256" key="3">
    <source>
        <dbReference type="ARBA" id="ARBA00012856"/>
    </source>
</evidence>
<evidence type="ECO:0000256" key="6">
    <source>
        <dbReference type="ARBA" id="ARBA00023002"/>
    </source>
</evidence>